<feature type="region of interest" description="Disordered" evidence="1">
    <location>
        <begin position="1"/>
        <end position="27"/>
    </location>
</feature>
<accession>A0A0D2PE23</accession>
<protein>
    <submittedName>
        <fullName evidence="2">Uncharacterized protein</fullName>
    </submittedName>
</protein>
<dbReference type="Proteomes" id="UP000054270">
    <property type="component" value="Unassembled WGS sequence"/>
</dbReference>
<organism evidence="2 3">
    <name type="scientific">Hypholoma sublateritium (strain FD-334 SS-4)</name>
    <dbReference type="NCBI Taxonomy" id="945553"/>
    <lineage>
        <taxon>Eukaryota</taxon>
        <taxon>Fungi</taxon>
        <taxon>Dikarya</taxon>
        <taxon>Basidiomycota</taxon>
        <taxon>Agaricomycotina</taxon>
        <taxon>Agaricomycetes</taxon>
        <taxon>Agaricomycetidae</taxon>
        <taxon>Agaricales</taxon>
        <taxon>Agaricineae</taxon>
        <taxon>Strophariaceae</taxon>
        <taxon>Hypholoma</taxon>
    </lineage>
</organism>
<sequence>MSHLGACTGEQRSSVNVGTERAESAERVHKRLERSGQRQWTECTSQRVRLSNSAEGRNSGGDVIRLRGTGCSGGHGGEAGARCFGRIWGRQYLAAVVGETLTKFKGSQRRKAHASVCLFCASVNARGMETLIRSRPRAGPPDESYSFGTSCAAYAYASRGRDSISSLESLTFMWRVEVASMFGHHQTTSGPCFHPP</sequence>
<evidence type="ECO:0000313" key="3">
    <source>
        <dbReference type="Proteomes" id="UP000054270"/>
    </source>
</evidence>
<evidence type="ECO:0000256" key="1">
    <source>
        <dbReference type="SAM" id="MobiDB-lite"/>
    </source>
</evidence>
<keyword evidence="3" id="KW-1185">Reference proteome</keyword>
<dbReference type="AlphaFoldDB" id="A0A0D2PE23"/>
<evidence type="ECO:0000313" key="2">
    <source>
        <dbReference type="EMBL" id="KJA18455.1"/>
    </source>
</evidence>
<reference evidence="3" key="1">
    <citation type="submission" date="2014-04" db="EMBL/GenBank/DDBJ databases">
        <title>Evolutionary Origins and Diversification of the Mycorrhizal Mutualists.</title>
        <authorList>
            <consortium name="DOE Joint Genome Institute"/>
            <consortium name="Mycorrhizal Genomics Consortium"/>
            <person name="Kohler A."/>
            <person name="Kuo A."/>
            <person name="Nagy L.G."/>
            <person name="Floudas D."/>
            <person name="Copeland A."/>
            <person name="Barry K.W."/>
            <person name="Cichocki N."/>
            <person name="Veneault-Fourrey C."/>
            <person name="LaButti K."/>
            <person name="Lindquist E.A."/>
            <person name="Lipzen A."/>
            <person name="Lundell T."/>
            <person name="Morin E."/>
            <person name="Murat C."/>
            <person name="Riley R."/>
            <person name="Ohm R."/>
            <person name="Sun H."/>
            <person name="Tunlid A."/>
            <person name="Henrissat B."/>
            <person name="Grigoriev I.V."/>
            <person name="Hibbett D.S."/>
            <person name="Martin F."/>
        </authorList>
    </citation>
    <scope>NUCLEOTIDE SEQUENCE [LARGE SCALE GENOMIC DNA]</scope>
    <source>
        <strain evidence="3">FD-334 SS-4</strain>
    </source>
</reference>
<proteinExistence type="predicted"/>
<gene>
    <name evidence="2" type="ORF">HYPSUDRAFT_959762</name>
</gene>
<dbReference type="EMBL" id="KN817589">
    <property type="protein sequence ID" value="KJA18455.1"/>
    <property type="molecule type" value="Genomic_DNA"/>
</dbReference>
<name>A0A0D2PE23_HYPSF</name>